<dbReference type="PANTHER" id="PTHR37507">
    <property type="entry name" value="SPORULATION PROTEIN YDCC"/>
    <property type="match status" value="1"/>
</dbReference>
<dbReference type="Gene3D" id="2.50.20.10">
    <property type="entry name" value="Lipoprotein localisation LolA/LolB/LppX"/>
    <property type="match status" value="1"/>
</dbReference>
<accession>A0ABY7Q3T6</accession>
<keyword evidence="4" id="KW-1185">Reference proteome</keyword>
<sequence length="423" mass="42520">MTNETAVEDQLDGAVPYRSRRRTLVRAGVPVAVAAVIAAGVGLVPALAADSPPDLPQLSAEQVVAKALGSDAQTLSGTVSVSTDLGVPSQLLGAAAGGLGAAAGHGGEQGQGSADPQSKLLGLLGGDQTLRVAVDGPDRQRVDLLENLAGYTLVRNGDQSWAWDSSTNTALHMTGRPAAEHAKAPKAPLTGVPTTPQEAAKRFLTGTAGTTSVTVAGTANVAGQKAYQLSVKPTQSGSTVSEVRIAVAADNGVPLAVVVKSTDGSTVLDVHFTDVSFAKPAAKTFDFTAPKGAKVTEKKADEAAAGHDAQGKQGEQGTQGDRGAQGKGHDGVNVIGEGWTAVISTQLPSSVEAPAQGSHGDGKQGKRHGQPMNPQALVKSLGKPVGGGTLISTKVVNVLLTDDGRVFAGAVTLPVLQHAAGVN</sequence>
<keyword evidence="2" id="KW-0472">Membrane</keyword>
<dbReference type="InterPro" id="IPR029046">
    <property type="entry name" value="LolA/LolB/LppX"/>
</dbReference>
<keyword evidence="2" id="KW-1133">Transmembrane helix</keyword>
<proteinExistence type="predicted"/>
<dbReference type="RefSeq" id="WP_270144700.1">
    <property type="nucleotide sequence ID" value="NZ_CP115450.1"/>
</dbReference>
<gene>
    <name evidence="3" type="ORF">O1G21_16875</name>
</gene>
<keyword evidence="2" id="KW-0812">Transmembrane</keyword>
<evidence type="ECO:0000256" key="2">
    <source>
        <dbReference type="SAM" id="Phobius"/>
    </source>
</evidence>
<dbReference type="InterPro" id="IPR052944">
    <property type="entry name" value="Sporulation_related"/>
</dbReference>
<evidence type="ECO:0000313" key="4">
    <source>
        <dbReference type="Proteomes" id="UP001212821"/>
    </source>
</evidence>
<feature type="region of interest" description="Disordered" evidence="1">
    <location>
        <begin position="298"/>
        <end position="331"/>
    </location>
</feature>
<name>A0ABY7Q3T6_9ACTN</name>
<evidence type="ECO:0000313" key="3">
    <source>
        <dbReference type="EMBL" id="WBP87348.1"/>
    </source>
</evidence>
<evidence type="ECO:0000256" key="1">
    <source>
        <dbReference type="SAM" id="MobiDB-lite"/>
    </source>
</evidence>
<dbReference type="Proteomes" id="UP001212821">
    <property type="component" value="Chromosome"/>
</dbReference>
<dbReference type="EMBL" id="CP115450">
    <property type="protein sequence ID" value="WBP87348.1"/>
    <property type="molecule type" value="Genomic_DNA"/>
</dbReference>
<feature type="compositionally biased region" description="Gly residues" evidence="1">
    <location>
        <begin position="98"/>
        <end position="110"/>
    </location>
</feature>
<feature type="transmembrane region" description="Helical" evidence="2">
    <location>
        <begin position="27"/>
        <end position="48"/>
    </location>
</feature>
<feature type="region of interest" description="Disordered" evidence="1">
    <location>
        <begin position="98"/>
        <end position="120"/>
    </location>
</feature>
<reference evidence="4" key="1">
    <citation type="submission" date="2022-12" db="EMBL/GenBank/DDBJ databases">
        <authorList>
            <person name="Mo P."/>
        </authorList>
    </citation>
    <scope>NUCLEOTIDE SEQUENCE [LARGE SCALE GENOMIC DNA]</scope>
    <source>
        <strain evidence="4">HUAS 3-15</strain>
    </source>
</reference>
<protein>
    <submittedName>
        <fullName evidence="3">DUF2092 domain-containing protein</fullName>
    </submittedName>
</protein>
<feature type="region of interest" description="Disordered" evidence="1">
    <location>
        <begin position="351"/>
        <end position="377"/>
    </location>
</feature>
<dbReference type="SUPFAM" id="SSF89392">
    <property type="entry name" value="Prokaryotic lipoproteins and lipoprotein localization factors"/>
    <property type="match status" value="1"/>
</dbReference>
<organism evidence="3 4">
    <name type="scientific">Kitasatospora cathayae</name>
    <dbReference type="NCBI Taxonomy" id="3004092"/>
    <lineage>
        <taxon>Bacteria</taxon>
        <taxon>Bacillati</taxon>
        <taxon>Actinomycetota</taxon>
        <taxon>Actinomycetes</taxon>
        <taxon>Kitasatosporales</taxon>
        <taxon>Streptomycetaceae</taxon>
        <taxon>Kitasatospora</taxon>
    </lineage>
</organism>
<dbReference type="PANTHER" id="PTHR37507:SF2">
    <property type="entry name" value="SPORULATION PROTEIN YDCC"/>
    <property type="match status" value="1"/>
</dbReference>